<comment type="caution">
    <text evidence="1">The sequence shown here is derived from an EMBL/GenBank/DDBJ whole genome shotgun (WGS) entry which is preliminary data.</text>
</comment>
<dbReference type="EMBL" id="BAABHF010000096">
    <property type="protein sequence ID" value="GAA4522846.1"/>
    <property type="molecule type" value="Genomic_DNA"/>
</dbReference>
<dbReference type="Proteomes" id="UP001500503">
    <property type="component" value="Unassembled WGS sequence"/>
</dbReference>
<protein>
    <submittedName>
        <fullName evidence="1">Uncharacterized protein</fullName>
    </submittedName>
</protein>
<sequence length="158" mass="16589">MRSTNHSWHEAGTAGPEADAYAKQADDLIADALGSELEGADLSPQTRILAGAAYALLSVGKRLEATEAGLTEAVRELTATVASAPLADVAGDLSDISLGIANVDDTLGSVATAIEGLTEQRRPSFTRLLFWRRRTADVTCTYWPTDVIAFTGAPGGER</sequence>
<gene>
    <name evidence="1" type="ORF">GCM10023191_102330</name>
</gene>
<proteinExistence type="predicted"/>
<reference evidence="2" key="1">
    <citation type="journal article" date="2019" name="Int. J. Syst. Evol. Microbiol.">
        <title>The Global Catalogue of Microorganisms (GCM) 10K type strain sequencing project: providing services to taxonomists for standard genome sequencing and annotation.</title>
        <authorList>
            <consortium name="The Broad Institute Genomics Platform"/>
            <consortium name="The Broad Institute Genome Sequencing Center for Infectious Disease"/>
            <person name="Wu L."/>
            <person name="Ma J."/>
        </authorList>
    </citation>
    <scope>NUCLEOTIDE SEQUENCE [LARGE SCALE GENOMIC DNA]</scope>
    <source>
        <strain evidence="2">JCM 17933</strain>
    </source>
</reference>
<organism evidence="1 2">
    <name type="scientific">Actinoallomurus oryzae</name>
    <dbReference type="NCBI Taxonomy" id="502180"/>
    <lineage>
        <taxon>Bacteria</taxon>
        <taxon>Bacillati</taxon>
        <taxon>Actinomycetota</taxon>
        <taxon>Actinomycetes</taxon>
        <taxon>Streptosporangiales</taxon>
        <taxon>Thermomonosporaceae</taxon>
        <taxon>Actinoallomurus</taxon>
    </lineage>
</organism>
<evidence type="ECO:0000313" key="1">
    <source>
        <dbReference type="EMBL" id="GAA4522846.1"/>
    </source>
</evidence>
<accession>A0ABP8R9P2</accession>
<name>A0ABP8R9P2_9ACTN</name>
<keyword evidence="2" id="KW-1185">Reference proteome</keyword>
<evidence type="ECO:0000313" key="2">
    <source>
        <dbReference type="Proteomes" id="UP001500503"/>
    </source>
</evidence>
<dbReference type="RefSeq" id="WP_345475934.1">
    <property type="nucleotide sequence ID" value="NZ_BAABHF010000096.1"/>
</dbReference>